<evidence type="ECO:0000313" key="2">
    <source>
        <dbReference type="EMBL" id="KGJ07794.1"/>
    </source>
</evidence>
<reference evidence="2 3" key="1">
    <citation type="submission" date="2014-09" db="EMBL/GenBank/DDBJ databases">
        <authorList>
            <person name="McGinnis J.M."/>
            <person name="Wolfgang W.J."/>
        </authorList>
    </citation>
    <scope>NUCLEOTIDE SEQUENCE [LARGE SCALE GENOMIC DNA]</scope>
    <source>
        <strain evidence="2 3">HAMBI 3106</strain>
    </source>
</reference>
<evidence type="ECO:0000256" key="1">
    <source>
        <dbReference type="SAM" id="MobiDB-lite"/>
    </source>
</evidence>
<sequence>MTARPSIASETGPALLTFEEAAAQLHSAVTVSSLRRARVAGQLWAKKIGKRYFTTWPAIMEFLQCPDTESLPASTSARTSGNGLSATATPNSGQALALNSVERLKQLSRTTSRPESRPSAEVRHFRGN</sequence>
<keyword evidence="3" id="KW-1185">Reference proteome</keyword>
<protein>
    <recommendedName>
        <fullName evidence="4">Helix-turn-helix domain-containing protein</fullName>
    </recommendedName>
</protein>
<proteinExistence type="predicted"/>
<comment type="caution">
    <text evidence="2">The sequence shown here is derived from an EMBL/GenBank/DDBJ whole genome shotgun (WGS) entry which is preliminary data.</text>
</comment>
<dbReference type="EMBL" id="JRKS01000016">
    <property type="protein sequence ID" value="KGJ07794.1"/>
    <property type="molecule type" value="Genomic_DNA"/>
</dbReference>
<dbReference type="STRING" id="690417.IC63_07035"/>
<evidence type="ECO:0000313" key="3">
    <source>
        <dbReference type="Proteomes" id="UP000029917"/>
    </source>
</evidence>
<feature type="region of interest" description="Disordered" evidence="1">
    <location>
        <begin position="70"/>
        <end position="128"/>
    </location>
</feature>
<gene>
    <name evidence="2" type="ORF">IC63_07035</name>
</gene>
<dbReference type="Proteomes" id="UP000029917">
    <property type="component" value="Unassembled WGS sequence"/>
</dbReference>
<dbReference type="RefSeq" id="WP_036718362.1">
    <property type="nucleotide sequence ID" value="NZ_JRKS01000016.1"/>
</dbReference>
<organism evidence="2 3">
    <name type="scientific">Paracoccus sphaerophysae</name>
    <dbReference type="NCBI Taxonomy" id="690417"/>
    <lineage>
        <taxon>Bacteria</taxon>
        <taxon>Pseudomonadati</taxon>
        <taxon>Pseudomonadota</taxon>
        <taxon>Alphaproteobacteria</taxon>
        <taxon>Rhodobacterales</taxon>
        <taxon>Paracoccaceae</taxon>
        <taxon>Paracoccus</taxon>
    </lineage>
</organism>
<feature type="compositionally biased region" description="Basic and acidic residues" evidence="1">
    <location>
        <begin position="112"/>
        <end position="128"/>
    </location>
</feature>
<accession>A0A099FB60</accession>
<reference evidence="2 3" key="2">
    <citation type="submission" date="2014-10" db="EMBL/GenBank/DDBJ databases">
        <title>Paracoccus sanguinis sp. nov., isolated from clinical specimens of New York State patients.</title>
        <authorList>
            <person name="Mingle L.A."/>
            <person name="Cole J.A."/>
            <person name="Lapierre P."/>
            <person name="Musser K.A."/>
        </authorList>
    </citation>
    <scope>NUCLEOTIDE SEQUENCE [LARGE SCALE GENOMIC DNA]</scope>
    <source>
        <strain evidence="2 3">HAMBI 3106</strain>
    </source>
</reference>
<dbReference type="AlphaFoldDB" id="A0A099FB60"/>
<evidence type="ECO:0008006" key="4">
    <source>
        <dbReference type="Google" id="ProtNLM"/>
    </source>
</evidence>
<feature type="compositionally biased region" description="Polar residues" evidence="1">
    <location>
        <begin position="71"/>
        <end position="94"/>
    </location>
</feature>
<name>A0A099FB60_9RHOB</name>